<keyword evidence="2" id="KW-0808">Transferase</keyword>
<keyword evidence="3" id="KW-0677">Repeat</keyword>
<evidence type="ECO:0000256" key="4">
    <source>
        <dbReference type="ARBA" id="ARBA00023315"/>
    </source>
</evidence>
<evidence type="ECO:0000259" key="5">
    <source>
        <dbReference type="Pfam" id="PF17836"/>
    </source>
</evidence>
<dbReference type="Gene3D" id="2.160.10.10">
    <property type="entry name" value="Hexapeptide repeat proteins"/>
    <property type="match status" value="1"/>
</dbReference>
<dbReference type="NCBIfam" id="TIGR03570">
    <property type="entry name" value="NeuD_NnaD"/>
    <property type="match status" value="1"/>
</dbReference>
<evidence type="ECO:0000256" key="1">
    <source>
        <dbReference type="ARBA" id="ARBA00007274"/>
    </source>
</evidence>
<dbReference type="InterPro" id="IPR011004">
    <property type="entry name" value="Trimer_LpxA-like_sf"/>
</dbReference>
<name>A0ABQ1SIK9_9FLAO</name>
<reference evidence="7" key="1">
    <citation type="journal article" date="2019" name="Int. J. Syst. Evol. Microbiol.">
        <title>The Global Catalogue of Microorganisms (GCM) 10K type strain sequencing project: providing services to taxonomists for standard genome sequencing and annotation.</title>
        <authorList>
            <consortium name="The Broad Institute Genomics Platform"/>
            <consortium name="The Broad Institute Genome Sequencing Center for Infectious Disease"/>
            <person name="Wu L."/>
            <person name="Ma J."/>
        </authorList>
    </citation>
    <scope>NUCLEOTIDE SEQUENCE [LARGE SCALE GENOMIC DNA]</scope>
    <source>
        <strain evidence="7">CGMCC 1.12931</strain>
    </source>
</reference>
<dbReference type="InterPro" id="IPR001451">
    <property type="entry name" value="Hexapep"/>
</dbReference>
<dbReference type="PROSITE" id="PS00101">
    <property type="entry name" value="HEXAPEP_TRANSFERASES"/>
    <property type="match status" value="1"/>
</dbReference>
<proteinExistence type="inferred from homology"/>
<dbReference type="PANTHER" id="PTHR43300:SF7">
    <property type="entry name" value="UDP-N-ACETYLBACILLOSAMINE N-ACETYLTRANSFERASE"/>
    <property type="match status" value="1"/>
</dbReference>
<feature type="domain" description="PglD N-terminal" evidence="5">
    <location>
        <begin position="3"/>
        <end position="76"/>
    </location>
</feature>
<sequence>MRKINLFGASGHAKVIIDIIENNGFDVGQIFDDNSDINSFIGRNVVSIYSKELLDINTTIISIGDNRTRKKIYENLEIKLEKPLIHPSAIVSSNSVIGKGTVIMPNAVVNAGTIIGKNCIINSGAIVEHDCILKDYVHISPSAALAGGVNIGEGAHVGIGAVIIQCVEIGEWSIIGAGAVVSKSLPANCTAVGIPAKPIKFH</sequence>
<dbReference type="InterPro" id="IPR020019">
    <property type="entry name" value="AcTrfase_PglD-like"/>
</dbReference>
<dbReference type="Pfam" id="PF00132">
    <property type="entry name" value="Hexapep"/>
    <property type="match status" value="2"/>
</dbReference>
<evidence type="ECO:0000256" key="2">
    <source>
        <dbReference type="ARBA" id="ARBA00022679"/>
    </source>
</evidence>
<evidence type="ECO:0000256" key="3">
    <source>
        <dbReference type="ARBA" id="ARBA00022737"/>
    </source>
</evidence>
<comment type="caution">
    <text evidence="6">The sequence shown here is derived from an EMBL/GenBank/DDBJ whole genome shotgun (WGS) entry which is preliminary data.</text>
</comment>
<dbReference type="Proteomes" id="UP000599179">
    <property type="component" value="Unassembled WGS sequence"/>
</dbReference>
<protein>
    <submittedName>
        <fullName evidence="6">Acetyltransferase</fullName>
    </submittedName>
</protein>
<evidence type="ECO:0000313" key="7">
    <source>
        <dbReference type="Proteomes" id="UP000599179"/>
    </source>
</evidence>
<comment type="similarity">
    <text evidence="1">Belongs to the transferase hexapeptide repeat family.</text>
</comment>
<dbReference type="PANTHER" id="PTHR43300">
    <property type="entry name" value="ACETYLTRANSFERASE"/>
    <property type="match status" value="1"/>
</dbReference>
<keyword evidence="7" id="KW-1185">Reference proteome</keyword>
<organism evidence="6 7">
    <name type="scientific">Psychroflexus planctonicus</name>
    <dbReference type="NCBI Taxonomy" id="1526575"/>
    <lineage>
        <taxon>Bacteria</taxon>
        <taxon>Pseudomonadati</taxon>
        <taxon>Bacteroidota</taxon>
        <taxon>Flavobacteriia</taxon>
        <taxon>Flavobacteriales</taxon>
        <taxon>Flavobacteriaceae</taxon>
        <taxon>Psychroflexus</taxon>
    </lineage>
</organism>
<gene>
    <name evidence="6" type="ORF">GCM10010832_22370</name>
</gene>
<dbReference type="InterPro" id="IPR050179">
    <property type="entry name" value="Trans_hexapeptide_repeat"/>
</dbReference>
<dbReference type="Gene3D" id="3.40.50.20">
    <property type="match status" value="1"/>
</dbReference>
<dbReference type="Pfam" id="PF17836">
    <property type="entry name" value="PglD_N"/>
    <property type="match status" value="1"/>
</dbReference>
<dbReference type="SUPFAM" id="SSF51161">
    <property type="entry name" value="Trimeric LpxA-like enzymes"/>
    <property type="match status" value="1"/>
</dbReference>
<accession>A0ABQ1SIK9</accession>
<dbReference type="CDD" id="cd03360">
    <property type="entry name" value="LbH_AT_putative"/>
    <property type="match status" value="1"/>
</dbReference>
<keyword evidence="4" id="KW-0012">Acyltransferase</keyword>
<dbReference type="InterPro" id="IPR018357">
    <property type="entry name" value="Hexapep_transf_CS"/>
</dbReference>
<dbReference type="InterPro" id="IPR041561">
    <property type="entry name" value="PglD_N"/>
</dbReference>
<dbReference type="EMBL" id="BMGM01000010">
    <property type="protein sequence ID" value="GGE41854.1"/>
    <property type="molecule type" value="Genomic_DNA"/>
</dbReference>
<evidence type="ECO:0000313" key="6">
    <source>
        <dbReference type="EMBL" id="GGE41854.1"/>
    </source>
</evidence>
<dbReference type="RefSeq" id="WP_188459223.1">
    <property type="nucleotide sequence ID" value="NZ_BMGM01000010.1"/>
</dbReference>